<organism evidence="1 2">
    <name type="scientific">Cronartium quercuum f. sp. fusiforme G11</name>
    <dbReference type="NCBI Taxonomy" id="708437"/>
    <lineage>
        <taxon>Eukaryota</taxon>
        <taxon>Fungi</taxon>
        <taxon>Dikarya</taxon>
        <taxon>Basidiomycota</taxon>
        <taxon>Pucciniomycotina</taxon>
        <taxon>Pucciniomycetes</taxon>
        <taxon>Pucciniales</taxon>
        <taxon>Coleosporiaceae</taxon>
        <taxon>Cronartium</taxon>
    </lineage>
</organism>
<protein>
    <submittedName>
        <fullName evidence="1">Uncharacterized protein</fullName>
    </submittedName>
</protein>
<proteinExistence type="predicted"/>
<accession>A0A9P6N8X6</accession>
<dbReference type="AlphaFoldDB" id="A0A9P6N8X6"/>
<dbReference type="Proteomes" id="UP000886653">
    <property type="component" value="Unassembled WGS sequence"/>
</dbReference>
<gene>
    <name evidence="1" type="ORF">CROQUDRAFT_101308</name>
</gene>
<evidence type="ECO:0000313" key="2">
    <source>
        <dbReference type="Proteomes" id="UP000886653"/>
    </source>
</evidence>
<keyword evidence="2" id="KW-1185">Reference proteome</keyword>
<name>A0A9P6N8X6_9BASI</name>
<sequence length="53" mass="6187">MKPAQVVQLAFLRLASICIYSKPTKDRKTCQWLVIDQTLLKFKQARSLDYEEA</sequence>
<evidence type="ECO:0000313" key="1">
    <source>
        <dbReference type="EMBL" id="KAG0139608.1"/>
    </source>
</evidence>
<dbReference type="EMBL" id="MU167555">
    <property type="protein sequence ID" value="KAG0139608.1"/>
    <property type="molecule type" value="Genomic_DNA"/>
</dbReference>
<comment type="caution">
    <text evidence="1">The sequence shown here is derived from an EMBL/GenBank/DDBJ whole genome shotgun (WGS) entry which is preliminary data.</text>
</comment>
<reference evidence="1" key="1">
    <citation type="submission" date="2013-11" db="EMBL/GenBank/DDBJ databases">
        <title>Genome sequence of the fusiform rust pathogen reveals effectors for host alternation and coevolution with pine.</title>
        <authorList>
            <consortium name="DOE Joint Genome Institute"/>
            <person name="Smith K."/>
            <person name="Pendleton A."/>
            <person name="Kubisiak T."/>
            <person name="Anderson C."/>
            <person name="Salamov A."/>
            <person name="Aerts A."/>
            <person name="Riley R."/>
            <person name="Clum A."/>
            <person name="Lindquist E."/>
            <person name="Ence D."/>
            <person name="Campbell M."/>
            <person name="Kronenberg Z."/>
            <person name="Feau N."/>
            <person name="Dhillon B."/>
            <person name="Hamelin R."/>
            <person name="Burleigh J."/>
            <person name="Smith J."/>
            <person name="Yandell M."/>
            <person name="Nelson C."/>
            <person name="Grigoriev I."/>
            <person name="Davis J."/>
        </authorList>
    </citation>
    <scope>NUCLEOTIDE SEQUENCE</scope>
    <source>
        <strain evidence="1">G11</strain>
    </source>
</reference>